<evidence type="ECO:0000256" key="3">
    <source>
        <dbReference type="ARBA" id="ARBA00023163"/>
    </source>
</evidence>
<evidence type="ECO:0000313" key="5">
    <source>
        <dbReference type="EMBL" id="MCF2530699.1"/>
    </source>
</evidence>
<organism evidence="5 6">
    <name type="scientific">Yinghuangia soli</name>
    <dbReference type="NCBI Taxonomy" id="2908204"/>
    <lineage>
        <taxon>Bacteria</taxon>
        <taxon>Bacillati</taxon>
        <taxon>Actinomycetota</taxon>
        <taxon>Actinomycetes</taxon>
        <taxon>Kitasatosporales</taxon>
        <taxon>Streptomycetaceae</taxon>
        <taxon>Yinghuangia</taxon>
    </lineage>
</organism>
<evidence type="ECO:0000256" key="1">
    <source>
        <dbReference type="ARBA" id="ARBA00023015"/>
    </source>
</evidence>
<dbReference type="InterPro" id="IPR018060">
    <property type="entry name" value="HTH_AraC"/>
</dbReference>
<evidence type="ECO:0000313" key="6">
    <source>
        <dbReference type="Proteomes" id="UP001165378"/>
    </source>
</evidence>
<accession>A0AA41U673</accession>
<comment type="caution">
    <text evidence="5">The sequence shown here is derived from an EMBL/GenBank/DDBJ whole genome shotgun (WGS) entry which is preliminary data.</text>
</comment>
<dbReference type="InterPro" id="IPR009057">
    <property type="entry name" value="Homeodomain-like_sf"/>
</dbReference>
<sequence length="304" mass="33416">MGTTVRAGMRESRCPAGSWEVVDGRPDQRLRGGVRGYRGYRFGVGHTLRRLEMPIQMVSMVVLFDAPIRMSRGPSATLQCGAGEILVTGLQTQAVFAEHSGRMEAVEVLLSPGMAYRLLGIPMSDIAEAHVSITDLVRGRDARVADRLAAAPDWAARFDVLDDFLLRRCADGRDPDAQVMESWRALQRSSGTDRIRLLRDTAGWSSRHLENRFRQTIGLAPKKAARVFRLQRALSLLAAGTRPSQVAMGSGFSDQAHFSREFKAMTGLTPSQFVAHRDGEPAGSQRLDRVDQQVTSLMLPALSA</sequence>
<protein>
    <submittedName>
        <fullName evidence="5">Helix-turn-helix domain-containing protein</fullName>
    </submittedName>
</protein>
<dbReference type="AlphaFoldDB" id="A0AA41U673"/>
<gene>
    <name evidence="5" type="ORF">LZ495_26245</name>
</gene>
<dbReference type="GO" id="GO:0043565">
    <property type="term" value="F:sequence-specific DNA binding"/>
    <property type="evidence" value="ECO:0007669"/>
    <property type="project" value="InterPro"/>
</dbReference>
<keyword evidence="2" id="KW-0238">DNA-binding</keyword>
<dbReference type="Pfam" id="PF12833">
    <property type="entry name" value="HTH_18"/>
    <property type="match status" value="1"/>
</dbReference>
<feature type="domain" description="HTH araC/xylS-type" evidence="4">
    <location>
        <begin position="194"/>
        <end position="276"/>
    </location>
</feature>
<keyword evidence="1" id="KW-0805">Transcription regulation</keyword>
<dbReference type="Gene3D" id="1.10.10.60">
    <property type="entry name" value="Homeodomain-like"/>
    <property type="match status" value="1"/>
</dbReference>
<proteinExistence type="predicted"/>
<dbReference type="SUPFAM" id="SSF46689">
    <property type="entry name" value="Homeodomain-like"/>
    <property type="match status" value="1"/>
</dbReference>
<name>A0AA41U673_9ACTN</name>
<keyword evidence="6" id="KW-1185">Reference proteome</keyword>
<dbReference type="RefSeq" id="WP_235055367.1">
    <property type="nucleotide sequence ID" value="NZ_JAKFHA010000018.1"/>
</dbReference>
<dbReference type="PANTHER" id="PTHR46796">
    <property type="entry name" value="HTH-TYPE TRANSCRIPTIONAL ACTIVATOR RHAS-RELATED"/>
    <property type="match status" value="1"/>
</dbReference>
<dbReference type="Proteomes" id="UP001165378">
    <property type="component" value="Unassembled WGS sequence"/>
</dbReference>
<dbReference type="SMART" id="SM00342">
    <property type="entry name" value="HTH_ARAC"/>
    <property type="match status" value="1"/>
</dbReference>
<evidence type="ECO:0000256" key="2">
    <source>
        <dbReference type="ARBA" id="ARBA00023125"/>
    </source>
</evidence>
<dbReference type="PANTHER" id="PTHR46796:SF15">
    <property type="entry name" value="BLL1074 PROTEIN"/>
    <property type="match status" value="1"/>
</dbReference>
<evidence type="ECO:0000259" key="4">
    <source>
        <dbReference type="PROSITE" id="PS01124"/>
    </source>
</evidence>
<dbReference type="PROSITE" id="PS01124">
    <property type="entry name" value="HTH_ARAC_FAMILY_2"/>
    <property type="match status" value="1"/>
</dbReference>
<dbReference type="GO" id="GO:0003700">
    <property type="term" value="F:DNA-binding transcription factor activity"/>
    <property type="evidence" value="ECO:0007669"/>
    <property type="project" value="InterPro"/>
</dbReference>
<dbReference type="EMBL" id="JAKFHA010000018">
    <property type="protein sequence ID" value="MCF2530699.1"/>
    <property type="molecule type" value="Genomic_DNA"/>
</dbReference>
<reference evidence="5" key="1">
    <citation type="submission" date="2022-01" db="EMBL/GenBank/DDBJ databases">
        <title>Genome-Based Taxonomic Classification of the Phylum Actinobacteria.</title>
        <authorList>
            <person name="Gao Y."/>
        </authorList>
    </citation>
    <scope>NUCLEOTIDE SEQUENCE</scope>
    <source>
        <strain evidence="5">KLBMP 8922</strain>
    </source>
</reference>
<keyword evidence="3" id="KW-0804">Transcription</keyword>
<dbReference type="InterPro" id="IPR050204">
    <property type="entry name" value="AraC_XylS_family_regulators"/>
</dbReference>